<evidence type="ECO:0000256" key="1">
    <source>
        <dbReference type="ARBA" id="ARBA00004370"/>
    </source>
</evidence>
<evidence type="ECO:0000313" key="9">
    <source>
        <dbReference type="Proteomes" id="UP000594262"/>
    </source>
</evidence>
<feature type="transmembrane region" description="Helical" evidence="6">
    <location>
        <begin position="177"/>
        <end position="197"/>
    </location>
</feature>
<dbReference type="AlphaFoldDB" id="A0A7M5VBR2"/>
<feature type="transmembrane region" description="Helical" evidence="6">
    <location>
        <begin position="93"/>
        <end position="116"/>
    </location>
</feature>
<accession>A0A7M5VBR2</accession>
<keyword evidence="3 6" id="KW-1133">Transmembrane helix</keyword>
<dbReference type="Pfam" id="PF04116">
    <property type="entry name" value="FA_hydroxylase"/>
    <property type="match status" value="1"/>
</dbReference>
<comment type="subcellular location">
    <subcellularLocation>
        <location evidence="1">Membrane</location>
    </subcellularLocation>
</comment>
<feature type="transmembrane region" description="Helical" evidence="6">
    <location>
        <begin position="140"/>
        <end position="162"/>
    </location>
</feature>
<reference evidence="8" key="1">
    <citation type="submission" date="2021-01" db="UniProtKB">
        <authorList>
            <consortium name="EnsemblMetazoa"/>
        </authorList>
    </citation>
    <scope>IDENTIFICATION</scope>
</reference>
<dbReference type="EnsemblMetazoa" id="CLYHEMT009723.1">
    <property type="protein sequence ID" value="CLYHEMP009723.1"/>
    <property type="gene ID" value="CLYHEMG009723"/>
</dbReference>
<evidence type="ECO:0000256" key="2">
    <source>
        <dbReference type="ARBA" id="ARBA00022692"/>
    </source>
</evidence>
<keyword evidence="2 6" id="KW-0812">Transmembrane</keyword>
<keyword evidence="4 6" id="KW-0472">Membrane</keyword>
<dbReference type="Proteomes" id="UP000594262">
    <property type="component" value="Unplaced"/>
</dbReference>
<dbReference type="OrthoDB" id="408954at2759"/>
<evidence type="ECO:0000259" key="7">
    <source>
        <dbReference type="Pfam" id="PF04116"/>
    </source>
</evidence>
<evidence type="ECO:0000256" key="4">
    <source>
        <dbReference type="ARBA" id="ARBA00023136"/>
    </source>
</evidence>
<evidence type="ECO:0000256" key="3">
    <source>
        <dbReference type="ARBA" id="ARBA00022989"/>
    </source>
</evidence>
<feature type="transmembrane region" description="Helical" evidence="6">
    <location>
        <begin position="31"/>
        <end position="52"/>
    </location>
</feature>
<feature type="region of interest" description="Disordered" evidence="5">
    <location>
        <begin position="1"/>
        <end position="24"/>
    </location>
</feature>
<dbReference type="GeneID" id="136803960"/>
<dbReference type="GO" id="GO:0016491">
    <property type="term" value="F:oxidoreductase activity"/>
    <property type="evidence" value="ECO:0007669"/>
    <property type="project" value="InterPro"/>
</dbReference>
<dbReference type="GO" id="GO:0005506">
    <property type="term" value="F:iron ion binding"/>
    <property type="evidence" value="ECO:0007669"/>
    <property type="project" value="InterPro"/>
</dbReference>
<evidence type="ECO:0000256" key="6">
    <source>
        <dbReference type="SAM" id="Phobius"/>
    </source>
</evidence>
<dbReference type="PANTHER" id="PTHR11863">
    <property type="entry name" value="STEROL DESATURASE"/>
    <property type="match status" value="1"/>
</dbReference>
<dbReference type="GO" id="GO:0016020">
    <property type="term" value="C:membrane"/>
    <property type="evidence" value="ECO:0007669"/>
    <property type="project" value="UniProtKB-SubCell"/>
</dbReference>
<protein>
    <recommendedName>
        <fullName evidence="7">Fatty acid hydroxylase domain-containing protein</fullName>
    </recommendedName>
</protein>
<keyword evidence="9" id="KW-1185">Reference proteome</keyword>
<organism evidence="8 9">
    <name type="scientific">Clytia hemisphaerica</name>
    <dbReference type="NCBI Taxonomy" id="252671"/>
    <lineage>
        <taxon>Eukaryota</taxon>
        <taxon>Metazoa</taxon>
        <taxon>Cnidaria</taxon>
        <taxon>Hydrozoa</taxon>
        <taxon>Hydroidolina</taxon>
        <taxon>Leptothecata</taxon>
        <taxon>Obeliida</taxon>
        <taxon>Clytiidae</taxon>
        <taxon>Clytia</taxon>
    </lineage>
</organism>
<feature type="domain" description="Fatty acid hydroxylase" evidence="7">
    <location>
        <begin position="185"/>
        <end position="308"/>
    </location>
</feature>
<name>A0A7M5VBR2_9CNID</name>
<dbReference type="RefSeq" id="XP_066916787.1">
    <property type="nucleotide sequence ID" value="XM_067060686.1"/>
</dbReference>
<evidence type="ECO:0000313" key="8">
    <source>
        <dbReference type="EnsemblMetazoa" id="CLYHEMP009723.1"/>
    </source>
</evidence>
<proteinExistence type="predicted"/>
<feature type="compositionally biased region" description="Basic and acidic residues" evidence="5">
    <location>
        <begin position="1"/>
        <end position="16"/>
    </location>
</feature>
<dbReference type="InterPro" id="IPR006694">
    <property type="entry name" value="Fatty_acid_hydroxylase"/>
</dbReference>
<evidence type="ECO:0000256" key="5">
    <source>
        <dbReference type="SAM" id="MobiDB-lite"/>
    </source>
</evidence>
<sequence>MEKQCVPDKELPEWAKPKPKGAPPSQVKKNLLSSAIQSAFIIGSFLLAFASLRNSLTWKFEELWGGSKTFYQDVWTYFYRDIFKGNRLLLSTFGVHAIIFAWFWLNSIFFFILDVFEPKFFMKYKIQEDKKPTRAQMLKAIRVVMFNQLVGLIFSFPIYYFVAKRGMTYDAEDLPTFQWFLVEMFVYIWVEEFGFYYSHRLGHHPRLYKHIHKIHHEWTAPISIIGIYNHWLEHIVSNILPVTLGPLIMGSHMGSLVMWTCIAITSTQISHGGYHLPLLPSPEAHDYHHLKFINNFGVLGVLDRLHGTDSMFVKSNAYDRHILLLGLEPAKALFPDDKKKGCEKKTN</sequence>
<dbReference type="GO" id="GO:0008610">
    <property type="term" value="P:lipid biosynthetic process"/>
    <property type="evidence" value="ECO:0007669"/>
    <property type="project" value="InterPro"/>
</dbReference>
<dbReference type="InterPro" id="IPR050307">
    <property type="entry name" value="Sterol_Desaturase_Related"/>
</dbReference>